<dbReference type="InterPro" id="IPR056179">
    <property type="entry name" value="DHQS_C"/>
</dbReference>
<keyword evidence="2" id="KW-0057">Aromatic amino acid biosynthesis</keyword>
<dbReference type="PANTHER" id="PTHR33563">
    <property type="match status" value="1"/>
</dbReference>
<accession>A0A6A3A9B0</accession>
<reference evidence="4" key="1">
    <citation type="submission" date="2019-09" db="EMBL/GenBank/DDBJ databases">
        <title>Draft genome information of white flower Hibiscus syriacus.</title>
        <authorList>
            <person name="Kim Y.-M."/>
        </authorList>
    </citation>
    <scope>NUCLEOTIDE SEQUENCE [LARGE SCALE GENOMIC DNA]</scope>
    <source>
        <strain evidence="4">YM2019G1</strain>
    </source>
</reference>
<keyword evidence="1" id="KW-0028">Amino-acid biosynthesis</keyword>
<evidence type="ECO:0000313" key="4">
    <source>
        <dbReference type="EMBL" id="KAE8701040.1"/>
    </source>
</evidence>
<dbReference type="Proteomes" id="UP000436088">
    <property type="component" value="Unassembled WGS sequence"/>
</dbReference>
<dbReference type="EMBL" id="VEPZ02001024">
    <property type="protein sequence ID" value="KAE8701040.1"/>
    <property type="molecule type" value="Genomic_DNA"/>
</dbReference>
<dbReference type="GO" id="GO:0009073">
    <property type="term" value="P:aromatic amino acid family biosynthetic process"/>
    <property type="evidence" value="ECO:0007669"/>
    <property type="project" value="UniProtKB-KW"/>
</dbReference>
<keyword evidence="5" id="KW-1185">Reference proteome</keyword>
<organism evidence="4 5">
    <name type="scientific">Hibiscus syriacus</name>
    <name type="common">Rose of Sharon</name>
    <dbReference type="NCBI Taxonomy" id="106335"/>
    <lineage>
        <taxon>Eukaryota</taxon>
        <taxon>Viridiplantae</taxon>
        <taxon>Streptophyta</taxon>
        <taxon>Embryophyta</taxon>
        <taxon>Tracheophyta</taxon>
        <taxon>Spermatophyta</taxon>
        <taxon>Magnoliopsida</taxon>
        <taxon>eudicotyledons</taxon>
        <taxon>Gunneridae</taxon>
        <taxon>Pentapetalae</taxon>
        <taxon>rosids</taxon>
        <taxon>malvids</taxon>
        <taxon>Malvales</taxon>
        <taxon>Malvaceae</taxon>
        <taxon>Malvoideae</taxon>
        <taxon>Hibiscus</taxon>
    </lineage>
</organism>
<dbReference type="GO" id="GO:0003856">
    <property type="term" value="F:3-dehydroquinate synthase activity"/>
    <property type="evidence" value="ECO:0007669"/>
    <property type="project" value="InterPro"/>
</dbReference>
<protein>
    <recommendedName>
        <fullName evidence="3">3-dehydroquinate synthase C-terminal domain-containing protein</fullName>
    </recommendedName>
</protein>
<dbReference type="InterPro" id="IPR002812">
    <property type="entry name" value="DHQS"/>
</dbReference>
<evidence type="ECO:0000259" key="3">
    <source>
        <dbReference type="Pfam" id="PF26558"/>
    </source>
</evidence>
<dbReference type="GO" id="GO:0008652">
    <property type="term" value="P:amino acid biosynthetic process"/>
    <property type="evidence" value="ECO:0007669"/>
    <property type="project" value="UniProtKB-KW"/>
</dbReference>
<dbReference type="AlphaFoldDB" id="A0A6A3A9B0"/>
<evidence type="ECO:0000256" key="1">
    <source>
        <dbReference type="ARBA" id="ARBA00022605"/>
    </source>
</evidence>
<dbReference type="GO" id="GO:0016491">
    <property type="term" value="F:oxidoreductase activity"/>
    <property type="evidence" value="ECO:0007669"/>
    <property type="project" value="InterPro"/>
</dbReference>
<gene>
    <name evidence="4" type="ORF">F3Y22_tig00110548pilonHSYRG00023</name>
</gene>
<feature type="domain" description="3-dehydroquinate synthase C-terminal" evidence="3">
    <location>
        <begin position="67"/>
        <end position="102"/>
    </location>
</feature>
<evidence type="ECO:0000256" key="2">
    <source>
        <dbReference type="ARBA" id="ARBA00023141"/>
    </source>
</evidence>
<evidence type="ECO:0000313" key="5">
    <source>
        <dbReference type="Proteomes" id="UP000436088"/>
    </source>
</evidence>
<sequence>MFAISKSPAKVQLFLRYSQVILENTGALEHGLGGVVLKAEDVKVVLDLKEYFDRRNEVHSRLSLTKATLTRVLAVGIGDRVCIDLCSLMRPGEGLLAIQASTIMEKLAALLFPDLGQTPNATL</sequence>
<dbReference type="Pfam" id="PF26558">
    <property type="entry name" value="DHQS_2nd"/>
    <property type="match status" value="1"/>
</dbReference>
<proteinExistence type="predicted"/>
<comment type="caution">
    <text evidence="4">The sequence shown here is derived from an EMBL/GenBank/DDBJ whole genome shotgun (WGS) entry which is preliminary data.</text>
</comment>
<dbReference type="PANTHER" id="PTHR33563:SF1">
    <property type="entry name" value="3-DEHYDROQUINATE SYNTHASE"/>
    <property type="match status" value="1"/>
</dbReference>
<name>A0A6A3A9B0_HIBSY</name>